<keyword evidence="3" id="KW-1185">Reference proteome</keyword>
<dbReference type="SUPFAM" id="SSF55144">
    <property type="entry name" value="LigT-like"/>
    <property type="match status" value="1"/>
</dbReference>
<accession>A0ABW6VPE7</accession>
<feature type="compositionally biased region" description="Basic and acidic residues" evidence="1">
    <location>
        <begin position="1"/>
        <end position="14"/>
    </location>
</feature>
<feature type="region of interest" description="Disordered" evidence="1">
    <location>
        <begin position="1"/>
        <end position="20"/>
    </location>
</feature>
<dbReference type="Gene3D" id="3.90.1140.10">
    <property type="entry name" value="Cyclic phosphodiesterase"/>
    <property type="match status" value="1"/>
</dbReference>
<dbReference type="GO" id="GO:0016874">
    <property type="term" value="F:ligase activity"/>
    <property type="evidence" value="ECO:0007669"/>
    <property type="project" value="UniProtKB-KW"/>
</dbReference>
<reference evidence="2 3" key="1">
    <citation type="submission" date="2024-10" db="EMBL/GenBank/DDBJ databases">
        <title>The Natural Products Discovery Center: Release of the First 8490 Sequenced Strains for Exploring Actinobacteria Biosynthetic Diversity.</title>
        <authorList>
            <person name="Kalkreuter E."/>
            <person name="Kautsar S.A."/>
            <person name="Yang D."/>
            <person name="Bader C.D."/>
            <person name="Teijaro C.N."/>
            <person name="Fluegel L."/>
            <person name="Davis C.M."/>
            <person name="Simpson J.R."/>
            <person name="Lauterbach L."/>
            <person name="Steele A.D."/>
            <person name="Gui C."/>
            <person name="Meng S."/>
            <person name="Li G."/>
            <person name="Viehrig K."/>
            <person name="Ye F."/>
            <person name="Su P."/>
            <person name="Kiefer A.F."/>
            <person name="Nichols A."/>
            <person name="Cepeda A.J."/>
            <person name="Yan W."/>
            <person name="Fan B."/>
            <person name="Jiang Y."/>
            <person name="Adhikari A."/>
            <person name="Zheng C.-J."/>
            <person name="Schuster L."/>
            <person name="Cowan T.M."/>
            <person name="Smanski M.J."/>
            <person name="Chevrette M.G."/>
            <person name="De Carvalho L.P.S."/>
            <person name="Shen B."/>
        </authorList>
    </citation>
    <scope>NUCLEOTIDE SEQUENCE [LARGE SCALE GENOMIC DNA]</scope>
    <source>
        <strain evidence="2 3">NPDC001281</strain>
    </source>
</reference>
<comment type="caution">
    <text evidence="2">The sequence shown here is derived from an EMBL/GenBank/DDBJ whole genome shotgun (WGS) entry which is preliminary data.</text>
</comment>
<name>A0ABW6VPE7_MICFU</name>
<organism evidence="2 3">
    <name type="scientific">Microtetraspora fusca</name>
    <dbReference type="NCBI Taxonomy" id="1997"/>
    <lineage>
        <taxon>Bacteria</taxon>
        <taxon>Bacillati</taxon>
        <taxon>Actinomycetota</taxon>
        <taxon>Actinomycetes</taxon>
        <taxon>Streptosporangiales</taxon>
        <taxon>Streptosporangiaceae</taxon>
        <taxon>Microtetraspora</taxon>
    </lineage>
</organism>
<evidence type="ECO:0000256" key="1">
    <source>
        <dbReference type="SAM" id="MobiDB-lite"/>
    </source>
</evidence>
<evidence type="ECO:0000313" key="3">
    <source>
        <dbReference type="Proteomes" id="UP001602119"/>
    </source>
</evidence>
<keyword evidence="2" id="KW-0436">Ligase</keyword>
<protein>
    <submittedName>
        <fullName evidence="2">2'-5' RNA ligase family protein</fullName>
    </submittedName>
</protein>
<dbReference type="Proteomes" id="UP001602119">
    <property type="component" value="Unassembled WGS sequence"/>
</dbReference>
<dbReference type="InterPro" id="IPR009097">
    <property type="entry name" value="Cyclic_Pdiesterase"/>
</dbReference>
<sequence>MVESTPRVDGRPLAETENAPPGQGQLYWHVLFRDNAEVRSTVAAVHERLSGLPGLDLVPHEWLHLTTLIAGLTDEVTQDQIEKMLVTARGLLRQVRPITVTLGRVLYHPEAVALEARPGEALLPMLNAVEKATRIATGRDGVLSHAPWTPHVTVAYSKAAQPAAPIIAALGRAVPDCAVTIGSISLVVQDGPEYAWDWRPVAEIPFSASCPS</sequence>
<evidence type="ECO:0000313" key="2">
    <source>
        <dbReference type="EMBL" id="MFF4779679.1"/>
    </source>
</evidence>
<dbReference type="RefSeq" id="WP_387348481.1">
    <property type="nucleotide sequence ID" value="NZ_JBIAXI010000075.1"/>
</dbReference>
<dbReference type="EMBL" id="JBIAXI010000075">
    <property type="protein sequence ID" value="MFF4779679.1"/>
    <property type="molecule type" value="Genomic_DNA"/>
</dbReference>
<dbReference type="Pfam" id="PF13563">
    <property type="entry name" value="2_5_RNA_ligase2"/>
    <property type="match status" value="1"/>
</dbReference>
<proteinExistence type="predicted"/>
<gene>
    <name evidence="2" type="ORF">ACFY05_43410</name>
</gene>